<dbReference type="PANTHER" id="PTHR22796:SF1">
    <property type="entry name" value="VWFA DOMAIN-CONTAINING PROTEIN"/>
    <property type="match status" value="1"/>
</dbReference>
<protein>
    <submittedName>
        <fullName evidence="1">Uncharacterized protein</fullName>
    </submittedName>
</protein>
<comment type="caution">
    <text evidence="1">The sequence shown here is derived from an EMBL/GenBank/DDBJ whole genome shotgun (WGS) entry which is preliminary data.</text>
</comment>
<reference evidence="1" key="1">
    <citation type="journal article" date="2020" name="New Phytol.">
        <title>Comparative genomics reveals dynamic genome evolution in host specialist ectomycorrhizal fungi.</title>
        <authorList>
            <person name="Lofgren L.A."/>
            <person name="Nguyen N.H."/>
            <person name="Vilgalys R."/>
            <person name="Ruytinx J."/>
            <person name="Liao H.L."/>
            <person name="Branco S."/>
            <person name="Kuo A."/>
            <person name="LaButti K."/>
            <person name="Lipzen A."/>
            <person name="Andreopoulos W."/>
            <person name="Pangilinan J."/>
            <person name="Riley R."/>
            <person name="Hundley H."/>
            <person name="Na H."/>
            <person name="Barry K."/>
            <person name="Grigoriev I.V."/>
            <person name="Stajich J.E."/>
            <person name="Kennedy P.G."/>
        </authorList>
    </citation>
    <scope>NUCLEOTIDE SEQUENCE</scope>
    <source>
        <strain evidence="1">FC203</strain>
    </source>
</reference>
<dbReference type="InterPro" id="IPR027417">
    <property type="entry name" value="P-loop_NTPase"/>
</dbReference>
<dbReference type="EMBL" id="JABBWK010000349">
    <property type="protein sequence ID" value="KAG1885298.1"/>
    <property type="molecule type" value="Genomic_DNA"/>
</dbReference>
<proteinExistence type="predicted"/>
<evidence type="ECO:0000313" key="1">
    <source>
        <dbReference type="EMBL" id="KAG1885298.1"/>
    </source>
</evidence>
<dbReference type="GeneID" id="64670630"/>
<gene>
    <name evidence="1" type="ORF">F5891DRAFT_970128</name>
</gene>
<name>A0AAD4DN35_9AGAM</name>
<evidence type="ECO:0000313" key="2">
    <source>
        <dbReference type="Proteomes" id="UP001195769"/>
    </source>
</evidence>
<dbReference type="SUPFAM" id="SSF52540">
    <property type="entry name" value="P-loop containing nucleoside triphosphate hydrolases"/>
    <property type="match status" value="1"/>
</dbReference>
<organism evidence="1 2">
    <name type="scientific">Suillus fuscotomentosus</name>
    <dbReference type="NCBI Taxonomy" id="1912939"/>
    <lineage>
        <taxon>Eukaryota</taxon>
        <taxon>Fungi</taxon>
        <taxon>Dikarya</taxon>
        <taxon>Basidiomycota</taxon>
        <taxon>Agaricomycotina</taxon>
        <taxon>Agaricomycetes</taxon>
        <taxon>Agaricomycetidae</taxon>
        <taxon>Boletales</taxon>
        <taxon>Suillineae</taxon>
        <taxon>Suillaceae</taxon>
        <taxon>Suillus</taxon>
    </lineage>
</organism>
<dbReference type="Proteomes" id="UP001195769">
    <property type="component" value="Unassembled WGS sequence"/>
</dbReference>
<accession>A0AAD4DN35</accession>
<keyword evidence="2" id="KW-1185">Reference proteome</keyword>
<dbReference type="RefSeq" id="XP_041216359.1">
    <property type="nucleotide sequence ID" value="XM_041376332.1"/>
</dbReference>
<dbReference type="AlphaFoldDB" id="A0AAD4DN35"/>
<dbReference type="Gene3D" id="3.40.50.300">
    <property type="entry name" value="P-loop containing nucleotide triphosphate hydrolases"/>
    <property type="match status" value="1"/>
</dbReference>
<dbReference type="PANTHER" id="PTHR22796">
    <property type="entry name" value="URG4-RELATED"/>
    <property type="match status" value="1"/>
</dbReference>
<sequence>MFSPHFHDLIYNFERTSKKPMGTILKSMTISATTFSDFSNSLLRAADWSMSKFRAGEWLVDILCLIPIHIAVTRENRFIPLKDGVYSTELEKSLLGADVNRIVNHLSFGWYESLFQSYMAKKPVKVVSSMGEQLVGKSFSLNHLVDTSFAGSAMHMTEEVWMSVTPTKDALIVALDFEGVHSIERSAQEDILLALFNTAISNLVLFWSNFALSRDIASLCQSFQSSSIILDPASNPSLFQSTLVIIIKDVVDSDNAEITREYAPVSVPMNAYSNCHPGPRFTLKFQTTSSAEAAI</sequence>